<evidence type="ECO:0000256" key="12">
    <source>
        <dbReference type="PROSITE-ProRule" id="PRU00042"/>
    </source>
</evidence>
<protein>
    <submittedName>
        <fullName evidence="15">RE1-silencing transcription factor</fullName>
    </submittedName>
</protein>
<evidence type="ECO:0000256" key="2">
    <source>
        <dbReference type="ARBA" id="ARBA00004496"/>
    </source>
</evidence>
<dbReference type="InterPro" id="IPR057281">
    <property type="entry name" value="Zfn-C2H2_REST"/>
</dbReference>
<evidence type="ECO:0000256" key="13">
    <source>
        <dbReference type="SAM" id="MobiDB-lite"/>
    </source>
</evidence>
<keyword evidence="4" id="KW-0678">Repressor</keyword>
<feature type="compositionally biased region" description="Acidic residues" evidence="13">
    <location>
        <begin position="15"/>
        <end position="38"/>
    </location>
</feature>
<keyword evidence="5" id="KW-0479">Metal-binding</keyword>
<evidence type="ECO:0000256" key="4">
    <source>
        <dbReference type="ARBA" id="ARBA00022491"/>
    </source>
</evidence>
<comment type="caution">
    <text evidence="15">The sequence shown here is derived from an EMBL/GenBank/DDBJ whole genome shotgun (WGS) entry which is preliminary data.</text>
</comment>
<feature type="compositionally biased region" description="Polar residues" evidence="13">
    <location>
        <begin position="284"/>
        <end position="303"/>
    </location>
</feature>
<dbReference type="PANTHER" id="PTHR24403:SF102">
    <property type="entry name" value="RE1-SILENCING TRANSCRIPTION FACTOR"/>
    <property type="match status" value="1"/>
</dbReference>
<dbReference type="Pfam" id="PF13909">
    <property type="entry name" value="zf-H2C2_5"/>
    <property type="match status" value="2"/>
</dbReference>
<keyword evidence="6" id="KW-0677">Repeat</keyword>
<organism evidence="15 16">
    <name type="scientific">Crotalus adamanteus</name>
    <name type="common">Eastern diamondback rattlesnake</name>
    <dbReference type="NCBI Taxonomy" id="8729"/>
    <lineage>
        <taxon>Eukaryota</taxon>
        <taxon>Metazoa</taxon>
        <taxon>Chordata</taxon>
        <taxon>Craniata</taxon>
        <taxon>Vertebrata</taxon>
        <taxon>Euteleostomi</taxon>
        <taxon>Lepidosauria</taxon>
        <taxon>Squamata</taxon>
        <taxon>Bifurcata</taxon>
        <taxon>Unidentata</taxon>
        <taxon>Episquamata</taxon>
        <taxon>Toxicofera</taxon>
        <taxon>Serpentes</taxon>
        <taxon>Colubroidea</taxon>
        <taxon>Viperidae</taxon>
        <taxon>Crotalinae</taxon>
        <taxon>Crotalus</taxon>
    </lineage>
</organism>
<dbReference type="SMART" id="SM00355">
    <property type="entry name" value="ZnF_C2H2"/>
    <property type="match status" value="5"/>
</dbReference>
<feature type="region of interest" description="Disordered" evidence="13">
    <location>
        <begin position="272"/>
        <end position="354"/>
    </location>
</feature>
<keyword evidence="9" id="KW-0805">Transcription regulation</keyword>
<dbReference type="EMBL" id="JAOTOJ010000002">
    <property type="protein sequence ID" value="KAK9407937.1"/>
    <property type="molecule type" value="Genomic_DNA"/>
</dbReference>
<dbReference type="PROSITE" id="PS50157">
    <property type="entry name" value="ZINC_FINGER_C2H2_2"/>
    <property type="match status" value="4"/>
</dbReference>
<evidence type="ECO:0000259" key="14">
    <source>
        <dbReference type="PROSITE" id="PS50157"/>
    </source>
</evidence>
<feature type="domain" description="C2H2-type" evidence="14">
    <location>
        <begin position="146"/>
        <end position="173"/>
    </location>
</feature>
<keyword evidence="3" id="KW-0963">Cytoplasm</keyword>
<dbReference type="GO" id="GO:0008270">
    <property type="term" value="F:zinc ion binding"/>
    <property type="evidence" value="ECO:0007669"/>
    <property type="project" value="UniProtKB-KW"/>
</dbReference>
<proteinExistence type="predicted"/>
<dbReference type="AlphaFoldDB" id="A0AAW1C2E1"/>
<dbReference type="PANTHER" id="PTHR24403">
    <property type="entry name" value="ZINC FINGER PROTEIN"/>
    <property type="match status" value="1"/>
</dbReference>
<evidence type="ECO:0000313" key="15">
    <source>
        <dbReference type="EMBL" id="KAK9407937.1"/>
    </source>
</evidence>
<name>A0AAW1C2E1_CROAD</name>
<evidence type="ECO:0000256" key="7">
    <source>
        <dbReference type="ARBA" id="ARBA00022771"/>
    </source>
</evidence>
<reference evidence="15 16" key="1">
    <citation type="journal article" date="2024" name="Proc. Natl. Acad. Sci. U.S.A.">
        <title>The genetic regulatory architecture and epigenomic basis for age-related changes in rattlesnake venom.</title>
        <authorList>
            <person name="Hogan M.P."/>
            <person name="Holding M.L."/>
            <person name="Nystrom G.S."/>
            <person name="Colston T.J."/>
            <person name="Bartlett D.A."/>
            <person name="Mason A.J."/>
            <person name="Ellsworth S.A."/>
            <person name="Rautsaw R.M."/>
            <person name="Lawrence K.C."/>
            <person name="Strickland J.L."/>
            <person name="He B."/>
            <person name="Fraser P."/>
            <person name="Margres M.J."/>
            <person name="Gilbert D.M."/>
            <person name="Gibbs H.L."/>
            <person name="Parkinson C.L."/>
            <person name="Rokyta D.R."/>
        </authorList>
    </citation>
    <scope>NUCLEOTIDE SEQUENCE [LARGE SCALE GENOMIC DNA]</scope>
    <source>
        <strain evidence="15">DRR0105</strain>
    </source>
</reference>
<dbReference type="FunFam" id="3.30.160.60:FF:000395">
    <property type="entry name" value="zinc finger protein 513"/>
    <property type="match status" value="1"/>
</dbReference>
<keyword evidence="16" id="KW-1185">Reference proteome</keyword>
<evidence type="ECO:0000256" key="11">
    <source>
        <dbReference type="ARBA" id="ARBA00023242"/>
    </source>
</evidence>
<dbReference type="GO" id="GO:0005634">
    <property type="term" value="C:nucleus"/>
    <property type="evidence" value="ECO:0007669"/>
    <property type="project" value="UniProtKB-SubCell"/>
</dbReference>
<comment type="subcellular location">
    <subcellularLocation>
        <location evidence="2">Cytoplasm</location>
    </subcellularLocation>
    <subcellularLocation>
        <location evidence="1">Nucleus</location>
    </subcellularLocation>
</comment>
<dbReference type="FunFam" id="3.30.160.60:FF:000805">
    <property type="entry name" value="RE1-silencing transcription factor B"/>
    <property type="match status" value="1"/>
</dbReference>
<evidence type="ECO:0000256" key="6">
    <source>
        <dbReference type="ARBA" id="ARBA00022737"/>
    </source>
</evidence>
<evidence type="ECO:0000256" key="8">
    <source>
        <dbReference type="ARBA" id="ARBA00022833"/>
    </source>
</evidence>
<accession>A0AAW1C2E1</accession>
<evidence type="ECO:0000313" key="16">
    <source>
        <dbReference type="Proteomes" id="UP001474421"/>
    </source>
</evidence>
<keyword evidence="11" id="KW-0539">Nucleus</keyword>
<keyword evidence="8" id="KW-0862">Zinc</keyword>
<dbReference type="InterPro" id="IPR013087">
    <property type="entry name" value="Znf_C2H2_type"/>
</dbReference>
<dbReference type="InterPro" id="IPR050688">
    <property type="entry name" value="Zinc_finger/UBP_domain"/>
</dbReference>
<dbReference type="GO" id="GO:0005737">
    <property type="term" value="C:cytoplasm"/>
    <property type="evidence" value="ECO:0007669"/>
    <property type="project" value="UniProtKB-SubCell"/>
</dbReference>
<feature type="domain" description="C2H2-type" evidence="14">
    <location>
        <begin position="174"/>
        <end position="202"/>
    </location>
</feature>
<dbReference type="FunFam" id="3.30.160.60:FF:000662">
    <property type="entry name" value="RE1-silencing transcription factor A"/>
    <property type="match status" value="1"/>
</dbReference>
<gene>
    <name evidence="15" type="ORF">NXF25_006711</name>
</gene>
<keyword evidence="7 12" id="KW-0863">Zinc-finger</keyword>
<evidence type="ECO:0000256" key="3">
    <source>
        <dbReference type="ARBA" id="ARBA00022490"/>
    </source>
</evidence>
<dbReference type="InterPro" id="IPR036236">
    <property type="entry name" value="Znf_C2H2_sf"/>
</dbReference>
<feature type="domain" description="C2H2-type" evidence="14">
    <location>
        <begin position="203"/>
        <end position="230"/>
    </location>
</feature>
<dbReference type="GO" id="GO:0045944">
    <property type="term" value="P:positive regulation of transcription by RNA polymerase II"/>
    <property type="evidence" value="ECO:0007669"/>
    <property type="project" value="TreeGrafter"/>
</dbReference>
<evidence type="ECO:0000256" key="10">
    <source>
        <dbReference type="ARBA" id="ARBA00023163"/>
    </source>
</evidence>
<evidence type="ECO:0000256" key="9">
    <source>
        <dbReference type="ARBA" id="ARBA00023015"/>
    </source>
</evidence>
<dbReference type="SUPFAM" id="SSF57667">
    <property type="entry name" value="beta-beta-alpha zinc fingers"/>
    <property type="match status" value="3"/>
</dbReference>
<feature type="compositionally biased region" description="Polar residues" evidence="13">
    <location>
        <begin position="1"/>
        <end position="14"/>
    </location>
</feature>
<feature type="region of interest" description="Disordered" evidence="13">
    <location>
        <begin position="1"/>
        <end position="38"/>
    </location>
</feature>
<evidence type="ECO:0000256" key="1">
    <source>
        <dbReference type="ARBA" id="ARBA00004123"/>
    </source>
</evidence>
<dbReference type="Gene3D" id="3.30.160.60">
    <property type="entry name" value="Classic Zinc Finger"/>
    <property type="match status" value="4"/>
</dbReference>
<dbReference type="Pfam" id="PF24540">
    <property type="entry name" value="zf-C2H2_REST"/>
    <property type="match status" value="1"/>
</dbReference>
<feature type="domain" description="C2H2-type" evidence="14">
    <location>
        <begin position="91"/>
        <end position="118"/>
    </location>
</feature>
<evidence type="ECO:0000256" key="5">
    <source>
        <dbReference type="ARBA" id="ARBA00022723"/>
    </source>
</evidence>
<sequence length="354" mass="39533">MAELTTVGNTNFSDSDGEGIDESQETENDPEGIEDMDIDLISPEVHNAETPGLSESTVPHSCNQEKVFSLEAPDAAESIDDKCKGLKNKPFRCKPCQYEAESEKEFVHHIRVHSAKRFIVEEKAEKHDRKNNYVQHIRTHTGERPYRCSMCPYSSSQKTHLTRHMRTHSGEKPFKCEQCSYVASNQHEVTRHARQVHDGPKPLACPHCDYKTADRSNFKKHVELHVSPRQFLCPVCEYAASKKCNLQYHIKSRHPDCCDITMDVSKAEDLAGVQPHQKPEKLEQNTGGDLASSSPSGTIVNENQDVEEDEGIHSHDGSDISDNISEGSDDSGLNGARTAQEKTGPPIMISKPKS</sequence>
<keyword evidence="10" id="KW-0804">Transcription</keyword>
<dbReference type="Proteomes" id="UP001474421">
    <property type="component" value="Unassembled WGS sequence"/>
</dbReference>